<gene>
    <name evidence="1" type="ORF">LITE_LOCUS4924</name>
</gene>
<keyword evidence="2" id="KW-1185">Reference proteome</keyword>
<comment type="caution">
    <text evidence="1">The sequence shown here is derived from an EMBL/GenBank/DDBJ whole genome shotgun (WGS) entry which is preliminary data.</text>
</comment>
<evidence type="ECO:0000313" key="1">
    <source>
        <dbReference type="EMBL" id="CAI0385809.1"/>
    </source>
</evidence>
<evidence type="ECO:0000313" key="2">
    <source>
        <dbReference type="Proteomes" id="UP001154282"/>
    </source>
</evidence>
<organism evidence="1 2">
    <name type="scientific">Linum tenue</name>
    <dbReference type="NCBI Taxonomy" id="586396"/>
    <lineage>
        <taxon>Eukaryota</taxon>
        <taxon>Viridiplantae</taxon>
        <taxon>Streptophyta</taxon>
        <taxon>Embryophyta</taxon>
        <taxon>Tracheophyta</taxon>
        <taxon>Spermatophyta</taxon>
        <taxon>Magnoliopsida</taxon>
        <taxon>eudicotyledons</taxon>
        <taxon>Gunneridae</taxon>
        <taxon>Pentapetalae</taxon>
        <taxon>rosids</taxon>
        <taxon>fabids</taxon>
        <taxon>Malpighiales</taxon>
        <taxon>Linaceae</taxon>
        <taxon>Linum</taxon>
    </lineage>
</organism>
<dbReference type="AlphaFoldDB" id="A0AAV0HMQ9"/>
<name>A0AAV0HMQ9_9ROSI</name>
<dbReference type="Proteomes" id="UP001154282">
    <property type="component" value="Unassembled WGS sequence"/>
</dbReference>
<accession>A0AAV0HMQ9</accession>
<proteinExistence type="predicted"/>
<reference evidence="1" key="1">
    <citation type="submission" date="2022-08" db="EMBL/GenBank/DDBJ databases">
        <authorList>
            <person name="Gutierrez-Valencia J."/>
        </authorList>
    </citation>
    <scope>NUCLEOTIDE SEQUENCE</scope>
</reference>
<dbReference type="EMBL" id="CAMGYJ010000002">
    <property type="protein sequence ID" value="CAI0385809.1"/>
    <property type="molecule type" value="Genomic_DNA"/>
</dbReference>
<protein>
    <submittedName>
        <fullName evidence="1">Uncharacterized protein</fullName>
    </submittedName>
</protein>
<sequence>MTKVTSKSRKPYIALDNECKWL</sequence>